<dbReference type="GO" id="GO:0071555">
    <property type="term" value="P:cell wall organization"/>
    <property type="evidence" value="ECO:0007669"/>
    <property type="project" value="TreeGrafter"/>
</dbReference>
<evidence type="ECO:0000259" key="1">
    <source>
        <dbReference type="Pfam" id="PF00905"/>
    </source>
</evidence>
<sequence>MNTPARRLYLFITALFAILVFATTWWTVARPESLRDNPRNARSLLEEQRIHRGTILASDGTVLARSRSGPQDTWVRRYTAADELVPHAIGYSYTNLGRAGLERYRNDDLVGATNEIDSLVDDILGHEQVGDNVTTTLDLDAQRVALQQLNGRKGSVVALEPDTGRVRVMASVPGFDANALRDTKTFQRLNREPDSPMFNRATQASYPPGSTFKVVTAAAALDTGKYTPDSIINGNSPKIVSGVPLRNDGGQSFGDITLTTALTHSVNTVFAQIGEDLGKATMAKYMKRFGFYRKPPLDYPSDQMLASGEYANGRLLPSNSRKVDVGRMAIGQDKLQVTPLQMAEVAATVANGGVRVEPRLTEKIVDRDGRTVDRIEPQRAQRVMSRESAAQLGEMMTNVVREGTGTAAALQGIDVAGKTGTAEKDPSRNLVQPWFIAYAPANDPKIAIAVTVEDSIGGFGGTVAAPIAKAVLEQLLGRAAGG</sequence>
<dbReference type="GO" id="GO:0071972">
    <property type="term" value="F:peptidoglycan L,D-transpeptidase activity"/>
    <property type="evidence" value="ECO:0007669"/>
    <property type="project" value="TreeGrafter"/>
</dbReference>
<evidence type="ECO:0000259" key="2">
    <source>
        <dbReference type="Pfam" id="PF21922"/>
    </source>
</evidence>
<dbReference type="InterPro" id="IPR001460">
    <property type="entry name" value="PCN-bd_Tpept"/>
</dbReference>
<dbReference type="PANTHER" id="PTHR30627:SF24">
    <property type="entry name" value="PENICILLIN-BINDING PROTEIN 4B"/>
    <property type="match status" value="1"/>
</dbReference>
<dbReference type="RefSeq" id="WP_259313348.1">
    <property type="nucleotide sequence ID" value="NZ_CP087164.1"/>
</dbReference>
<evidence type="ECO:0000313" key="4">
    <source>
        <dbReference type="Proteomes" id="UP001162834"/>
    </source>
</evidence>
<dbReference type="AlphaFoldDB" id="A0A9E6XTV3"/>
<dbReference type="GO" id="GO:0008658">
    <property type="term" value="F:penicillin binding"/>
    <property type="evidence" value="ECO:0007669"/>
    <property type="project" value="InterPro"/>
</dbReference>
<accession>A0A9E6XTV3</accession>
<dbReference type="KEGG" id="sbae:DSM104329_00016"/>
<dbReference type="Proteomes" id="UP001162834">
    <property type="component" value="Chromosome"/>
</dbReference>
<dbReference type="SUPFAM" id="SSF56601">
    <property type="entry name" value="beta-lactamase/transpeptidase-like"/>
    <property type="match status" value="1"/>
</dbReference>
<proteinExistence type="predicted"/>
<keyword evidence="4" id="KW-1185">Reference proteome</keyword>
<gene>
    <name evidence="3" type="primary">pbpA</name>
    <name evidence="3" type="ORF">DSM104329_00016</name>
</gene>
<dbReference type="Gene3D" id="3.90.1310.10">
    <property type="entry name" value="Penicillin-binding protein 2a (Domain 2)"/>
    <property type="match status" value="1"/>
</dbReference>
<protein>
    <submittedName>
        <fullName evidence="3">Penicillin-binding protein A</fullName>
    </submittedName>
</protein>
<dbReference type="InterPro" id="IPR050515">
    <property type="entry name" value="Beta-lactam/transpept"/>
</dbReference>
<dbReference type="GO" id="GO:0005886">
    <property type="term" value="C:plasma membrane"/>
    <property type="evidence" value="ECO:0007669"/>
    <property type="project" value="TreeGrafter"/>
</dbReference>
<dbReference type="PANTHER" id="PTHR30627">
    <property type="entry name" value="PEPTIDOGLYCAN D,D-TRANSPEPTIDASE"/>
    <property type="match status" value="1"/>
</dbReference>
<reference evidence="3" key="1">
    <citation type="journal article" date="2022" name="Int. J. Syst. Evol. Microbiol.">
        <title>Pseudomonas aegrilactucae sp. nov. and Pseudomonas morbosilactucae sp. nov., pathogens causing bacterial rot of lettuce in Japan.</title>
        <authorList>
            <person name="Sawada H."/>
            <person name="Fujikawa T."/>
            <person name="Satou M."/>
        </authorList>
    </citation>
    <scope>NUCLEOTIDE SEQUENCE</scope>
    <source>
        <strain evidence="3">0166_1</strain>
    </source>
</reference>
<dbReference type="EMBL" id="CP087164">
    <property type="protein sequence ID" value="UGS33651.1"/>
    <property type="molecule type" value="Genomic_DNA"/>
</dbReference>
<dbReference type="Gene3D" id="3.40.710.10">
    <property type="entry name" value="DD-peptidase/beta-lactamase superfamily"/>
    <property type="match status" value="1"/>
</dbReference>
<dbReference type="Pfam" id="PF00905">
    <property type="entry name" value="Transpeptidase"/>
    <property type="match status" value="1"/>
</dbReference>
<dbReference type="InterPro" id="IPR054120">
    <property type="entry name" value="PBPA_dimer"/>
</dbReference>
<evidence type="ECO:0000313" key="3">
    <source>
        <dbReference type="EMBL" id="UGS33651.1"/>
    </source>
</evidence>
<feature type="domain" description="Penicillin-binding protein transpeptidase" evidence="1">
    <location>
        <begin position="154"/>
        <end position="473"/>
    </location>
</feature>
<name>A0A9E6XTV3_9ACTN</name>
<feature type="domain" description="Penicillin binding protein A dimerisation" evidence="2">
    <location>
        <begin position="52"/>
        <end position="133"/>
    </location>
</feature>
<dbReference type="InterPro" id="IPR012338">
    <property type="entry name" value="Beta-lactam/transpept-like"/>
</dbReference>
<organism evidence="3 4">
    <name type="scientific">Capillimicrobium parvum</name>
    <dbReference type="NCBI Taxonomy" id="2884022"/>
    <lineage>
        <taxon>Bacteria</taxon>
        <taxon>Bacillati</taxon>
        <taxon>Actinomycetota</taxon>
        <taxon>Thermoleophilia</taxon>
        <taxon>Solirubrobacterales</taxon>
        <taxon>Capillimicrobiaceae</taxon>
        <taxon>Capillimicrobium</taxon>
    </lineage>
</organism>
<dbReference type="Pfam" id="PF21922">
    <property type="entry name" value="PBP_dimer_2"/>
    <property type="match status" value="1"/>
</dbReference>